<dbReference type="EC" id="3.1.3.71" evidence="3"/>
<gene>
    <name evidence="8" type="ORF">ACFQBT_06675</name>
</gene>
<keyword evidence="9" id="KW-1185">Reference proteome</keyword>
<dbReference type="Pfam" id="PF04029">
    <property type="entry name" value="2-ph_phosp"/>
    <property type="match status" value="1"/>
</dbReference>
<organism evidence="8 9">
    <name type="scientific">Branchiibius cervicis</name>
    <dbReference type="NCBI Taxonomy" id="908252"/>
    <lineage>
        <taxon>Bacteria</taxon>
        <taxon>Bacillati</taxon>
        <taxon>Actinomycetota</taxon>
        <taxon>Actinomycetes</taxon>
        <taxon>Micrococcales</taxon>
        <taxon>Dermacoccaceae</taxon>
        <taxon>Branchiibius</taxon>
    </lineage>
</organism>
<evidence type="ECO:0000256" key="2">
    <source>
        <dbReference type="ARBA" id="ARBA00009997"/>
    </source>
</evidence>
<comment type="similarity">
    <text evidence="2">Belongs to the ComB family.</text>
</comment>
<dbReference type="SUPFAM" id="SSF142823">
    <property type="entry name" value="ComB-like"/>
    <property type="match status" value="1"/>
</dbReference>
<accession>A0ABW2ASU4</accession>
<evidence type="ECO:0000256" key="4">
    <source>
        <dbReference type="ARBA" id="ARBA00021948"/>
    </source>
</evidence>
<evidence type="ECO:0000256" key="5">
    <source>
        <dbReference type="ARBA" id="ARBA00022801"/>
    </source>
</evidence>
<dbReference type="RefSeq" id="WP_377821367.1">
    <property type="nucleotide sequence ID" value="NZ_JBHSWJ010000002.1"/>
</dbReference>
<keyword evidence="5" id="KW-0378">Hydrolase</keyword>
<name>A0ABW2ASU4_9MICO</name>
<evidence type="ECO:0000256" key="1">
    <source>
        <dbReference type="ARBA" id="ARBA00001946"/>
    </source>
</evidence>
<keyword evidence="6" id="KW-0460">Magnesium</keyword>
<evidence type="ECO:0000313" key="9">
    <source>
        <dbReference type="Proteomes" id="UP001596356"/>
    </source>
</evidence>
<dbReference type="Proteomes" id="UP001596356">
    <property type="component" value="Unassembled WGS sequence"/>
</dbReference>
<dbReference type="InterPro" id="IPR005238">
    <property type="entry name" value="ComB-like"/>
</dbReference>
<evidence type="ECO:0000256" key="6">
    <source>
        <dbReference type="ARBA" id="ARBA00022842"/>
    </source>
</evidence>
<evidence type="ECO:0000256" key="7">
    <source>
        <dbReference type="ARBA" id="ARBA00033711"/>
    </source>
</evidence>
<comment type="caution">
    <text evidence="8">The sequence shown here is derived from an EMBL/GenBank/DDBJ whole genome shotgun (WGS) entry which is preliminary data.</text>
</comment>
<dbReference type="InterPro" id="IPR036702">
    <property type="entry name" value="ComB-like_sf"/>
</dbReference>
<protein>
    <recommendedName>
        <fullName evidence="4">Probable 2-phosphosulfolactate phosphatase</fullName>
        <ecNumber evidence="3">3.1.3.71</ecNumber>
    </recommendedName>
</protein>
<dbReference type="Gene3D" id="3.90.1560.10">
    <property type="entry name" value="ComB-like"/>
    <property type="match status" value="1"/>
</dbReference>
<sequence>MAGARQLLQTSSAAHCVVVVVDVLSFSTSTSIAVNRGAAVFPYRWHSRGQQLAAYAQRQNAVPAVGRLEARRPDAPHDAFSLSPARLAQLPGLPARIVLPSPNGATISVWCAGHADEVYAGCLRNAGALGGLLGKRLHEEPQLSVAVIAAGEQWPDGALRPAVEDLWGAGAIIAAIGAPRADVSYEARAAADAFLNVRPELRTALPACGSGIELAQRGFEDDVRYAAELDADGLVPQLFNGAFRSHVGPNIIAE</sequence>
<comment type="cofactor">
    <cofactor evidence="1">
        <name>Mg(2+)</name>
        <dbReference type="ChEBI" id="CHEBI:18420"/>
    </cofactor>
</comment>
<dbReference type="PANTHER" id="PTHR37311:SF1">
    <property type="entry name" value="2-PHOSPHOSULFOLACTATE PHOSPHATASE-RELATED"/>
    <property type="match status" value="1"/>
</dbReference>
<evidence type="ECO:0000256" key="3">
    <source>
        <dbReference type="ARBA" id="ARBA00012953"/>
    </source>
</evidence>
<evidence type="ECO:0000313" key="8">
    <source>
        <dbReference type="EMBL" id="MFC6713535.1"/>
    </source>
</evidence>
<dbReference type="PANTHER" id="PTHR37311">
    <property type="entry name" value="2-PHOSPHOSULFOLACTATE PHOSPHATASE-RELATED"/>
    <property type="match status" value="1"/>
</dbReference>
<dbReference type="EMBL" id="JBHSWJ010000002">
    <property type="protein sequence ID" value="MFC6713535.1"/>
    <property type="molecule type" value="Genomic_DNA"/>
</dbReference>
<comment type="catalytic activity">
    <reaction evidence="7">
        <text>(2R)-O-phospho-3-sulfolactate + H2O = (2R)-3-sulfolactate + phosphate</text>
        <dbReference type="Rhea" id="RHEA:23416"/>
        <dbReference type="ChEBI" id="CHEBI:15377"/>
        <dbReference type="ChEBI" id="CHEBI:15597"/>
        <dbReference type="ChEBI" id="CHEBI:43474"/>
        <dbReference type="ChEBI" id="CHEBI:58738"/>
        <dbReference type="EC" id="3.1.3.71"/>
    </reaction>
</comment>
<reference evidence="9" key="1">
    <citation type="journal article" date="2019" name="Int. J. Syst. Evol. Microbiol.">
        <title>The Global Catalogue of Microorganisms (GCM) 10K type strain sequencing project: providing services to taxonomists for standard genome sequencing and annotation.</title>
        <authorList>
            <consortium name="The Broad Institute Genomics Platform"/>
            <consortium name="The Broad Institute Genome Sequencing Center for Infectious Disease"/>
            <person name="Wu L."/>
            <person name="Ma J."/>
        </authorList>
    </citation>
    <scope>NUCLEOTIDE SEQUENCE [LARGE SCALE GENOMIC DNA]</scope>
    <source>
        <strain evidence="9">NBRC 106593</strain>
    </source>
</reference>
<proteinExistence type="inferred from homology"/>